<dbReference type="Proteomes" id="UP000271889">
    <property type="component" value="Unassembled WGS sequence"/>
</dbReference>
<keyword evidence="2" id="KW-1185">Reference proteome</keyword>
<evidence type="ECO:0000313" key="2">
    <source>
        <dbReference type="Proteomes" id="UP000271889"/>
    </source>
</evidence>
<dbReference type="OrthoDB" id="5877857at2759"/>
<dbReference type="EMBL" id="UYRV01125385">
    <property type="protein sequence ID" value="VDN34796.1"/>
    <property type="molecule type" value="Genomic_DNA"/>
</dbReference>
<accession>A0A3P7QV72</accession>
<sequence>MKSLLRYIKAASEAAVTQATTSANAASKPVVNLSSTPQQMQASHKAEAQRAAQKCVSNPILTPVTDEMPTEDRGGDWVAPEIMEEKQQKTKAAPQAHKVGSASEEVVSKTSGTKIQISCMTTNNLWLVKCCVTFYAVVPKLSSFLITGPKISRDSGSGLRMSGRDERNLRLSSLSKTYPISLASKIQAFLHLLVAGLQ</sequence>
<dbReference type="AlphaFoldDB" id="A0A3P7QV72"/>
<evidence type="ECO:0000313" key="1">
    <source>
        <dbReference type="EMBL" id="VDN34796.1"/>
    </source>
</evidence>
<name>A0A3P7QV72_CYLGO</name>
<protein>
    <submittedName>
        <fullName evidence="1">Uncharacterized protein</fullName>
    </submittedName>
</protein>
<proteinExistence type="predicted"/>
<reference evidence="1 2" key="1">
    <citation type="submission" date="2018-11" db="EMBL/GenBank/DDBJ databases">
        <authorList>
            <consortium name="Pathogen Informatics"/>
        </authorList>
    </citation>
    <scope>NUCLEOTIDE SEQUENCE [LARGE SCALE GENOMIC DNA]</scope>
</reference>
<organism evidence="1 2">
    <name type="scientific">Cylicostephanus goldi</name>
    <name type="common">Nematode worm</name>
    <dbReference type="NCBI Taxonomy" id="71465"/>
    <lineage>
        <taxon>Eukaryota</taxon>
        <taxon>Metazoa</taxon>
        <taxon>Ecdysozoa</taxon>
        <taxon>Nematoda</taxon>
        <taxon>Chromadorea</taxon>
        <taxon>Rhabditida</taxon>
        <taxon>Rhabditina</taxon>
        <taxon>Rhabditomorpha</taxon>
        <taxon>Strongyloidea</taxon>
        <taxon>Strongylidae</taxon>
        <taxon>Cylicostephanus</taxon>
    </lineage>
</organism>
<gene>
    <name evidence="1" type="ORF">CGOC_LOCUS12742</name>
</gene>